<proteinExistence type="predicted"/>
<dbReference type="Gene3D" id="3.40.50.300">
    <property type="entry name" value="P-loop containing nucleotide triphosphate hydrolases"/>
    <property type="match status" value="1"/>
</dbReference>
<dbReference type="Pfam" id="PF00009">
    <property type="entry name" value="GTP_EFTU"/>
    <property type="match status" value="1"/>
</dbReference>
<dbReference type="PROSITE" id="PS51722">
    <property type="entry name" value="G_TR_2"/>
    <property type="match status" value="1"/>
</dbReference>
<gene>
    <name evidence="2" type="ORF">D5086_0000263260</name>
</gene>
<accession>A0A4V6A3L3</accession>
<protein>
    <recommendedName>
        <fullName evidence="1">Tr-type G domain-containing protein</fullName>
    </recommendedName>
</protein>
<dbReference type="SUPFAM" id="SSF52540">
    <property type="entry name" value="P-loop containing nucleoside triphosphate hydrolases"/>
    <property type="match status" value="1"/>
</dbReference>
<dbReference type="GO" id="GO:0043022">
    <property type="term" value="F:ribosome binding"/>
    <property type="evidence" value="ECO:0007669"/>
    <property type="project" value="TreeGrafter"/>
</dbReference>
<evidence type="ECO:0000259" key="1">
    <source>
        <dbReference type="PROSITE" id="PS51722"/>
    </source>
</evidence>
<reference evidence="2" key="1">
    <citation type="submission" date="2018-10" db="EMBL/GenBank/DDBJ databases">
        <title>Population genomic analysis revealed the cold adaptation of white poplar.</title>
        <authorList>
            <person name="Liu Y.-J."/>
        </authorList>
    </citation>
    <scope>NUCLEOTIDE SEQUENCE [LARGE SCALE GENOMIC DNA]</scope>
    <source>
        <strain evidence="2">PAL-ZL1</strain>
    </source>
</reference>
<dbReference type="GO" id="GO:0005525">
    <property type="term" value="F:GTP binding"/>
    <property type="evidence" value="ECO:0007669"/>
    <property type="project" value="InterPro"/>
</dbReference>
<comment type="caution">
    <text evidence="2">The sequence shown here is derived from an EMBL/GenBank/DDBJ whole genome shotgun (WGS) entry which is preliminary data.</text>
</comment>
<dbReference type="GO" id="GO:0005829">
    <property type="term" value="C:cytosol"/>
    <property type="evidence" value="ECO:0007669"/>
    <property type="project" value="TreeGrafter"/>
</dbReference>
<dbReference type="GO" id="GO:0003924">
    <property type="term" value="F:GTPase activity"/>
    <property type="evidence" value="ECO:0007669"/>
    <property type="project" value="InterPro"/>
</dbReference>
<dbReference type="PANTHER" id="PTHR42908:SF3">
    <property type="entry name" value="ELONGATION FACTOR-LIKE GTPASE 1"/>
    <property type="match status" value="1"/>
</dbReference>
<dbReference type="EMBL" id="RCHU01001022">
    <property type="protein sequence ID" value="TKR83555.1"/>
    <property type="molecule type" value="Genomic_DNA"/>
</dbReference>
<organism evidence="2">
    <name type="scientific">Populus alba</name>
    <name type="common">White poplar</name>
    <dbReference type="NCBI Taxonomy" id="43335"/>
    <lineage>
        <taxon>Eukaryota</taxon>
        <taxon>Viridiplantae</taxon>
        <taxon>Streptophyta</taxon>
        <taxon>Embryophyta</taxon>
        <taxon>Tracheophyta</taxon>
        <taxon>Spermatophyta</taxon>
        <taxon>Magnoliopsida</taxon>
        <taxon>eudicotyledons</taxon>
        <taxon>Gunneridae</taxon>
        <taxon>Pentapetalae</taxon>
        <taxon>rosids</taxon>
        <taxon>fabids</taxon>
        <taxon>Malpighiales</taxon>
        <taxon>Salicaceae</taxon>
        <taxon>Saliceae</taxon>
        <taxon>Populus</taxon>
    </lineage>
</organism>
<dbReference type="PANTHER" id="PTHR42908">
    <property type="entry name" value="TRANSLATION ELONGATION FACTOR-RELATED"/>
    <property type="match status" value="1"/>
</dbReference>
<dbReference type="InterPro" id="IPR027417">
    <property type="entry name" value="P-loop_NTPase"/>
</dbReference>
<feature type="domain" description="Tr-type G" evidence="1">
    <location>
        <begin position="1"/>
        <end position="146"/>
    </location>
</feature>
<dbReference type="GO" id="GO:1990904">
    <property type="term" value="C:ribonucleoprotein complex"/>
    <property type="evidence" value="ECO:0007669"/>
    <property type="project" value="TreeGrafter"/>
</dbReference>
<dbReference type="STRING" id="43335.A0A4V6A3L3"/>
<dbReference type="AlphaFoldDB" id="A0A4V6A3L3"/>
<dbReference type="InterPro" id="IPR000795">
    <property type="entry name" value="T_Tr_GTP-bd_dom"/>
</dbReference>
<sequence length="183" mass="20152">MKSSSIALRYKDYPINLIDPPGHMDFCSEVSTAARLSGGALVLVDAVEGMHIQKHAVLRQAWIEKLTPCLVLNKIDRKYLSGLDSILAGPAGERGDENLEFIEEDDEDNFQPQKGNVAFVCALDGWGFGIREFSEFYASKLGASSDALQKAPLVSYEETTEGEASNMLDSINHLAEAKIMLRR</sequence>
<name>A0A4V6A3L3_POPAL</name>
<evidence type="ECO:0000313" key="2">
    <source>
        <dbReference type="EMBL" id="TKR83555.1"/>
    </source>
</evidence>
<dbReference type="GO" id="GO:0042256">
    <property type="term" value="P:cytosolic ribosome assembly"/>
    <property type="evidence" value="ECO:0007669"/>
    <property type="project" value="TreeGrafter"/>
</dbReference>